<accession>A0A328P688</accession>
<dbReference type="AlphaFoldDB" id="A0A328P688"/>
<proteinExistence type="predicted"/>
<dbReference type="OrthoDB" id="7059249at2"/>
<feature type="chain" id="PRO_5016245935" description="DUF4136 domain-containing protein" evidence="1">
    <location>
        <begin position="23"/>
        <end position="193"/>
    </location>
</feature>
<reference evidence="2 3" key="1">
    <citation type="journal article" date="2018" name="Genet. Mol. Biol.">
        <title>The genome sequence of Dyella jiangningensis FCAV SCS01 from a lignocellulose-decomposing microbial consortium metagenome reveals potential for biotechnological applications.</title>
        <authorList>
            <person name="Desiderato J.G."/>
            <person name="Alvarenga D.O."/>
            <person name="Constancio M.T.L."/>
            <person name="Alves L.M.C."/>
            <person name="Varani A.M."/>
        </authorList>
    </citation>
    <scope>NUCLEOTIDE SEQUENCE [LARGE SCALE GENOMIC DNA]</scope>
    <source>
        <strain evidence="2 3">FCAV SCS01</strain>
    </source>
</reference>
<gene>
    <name evidence="2" type="ORF">CA260_12435</name>
</gene>
<dbReference type="Proteomes" id="UP000248926">
    <property type="component" value="Unassembled WGS sequence"/>
</dbReference>
<dbReference type="EMBL" id="NFZS01000003">
    <property type="protein sequence ID" value="RAO76125.1"/>
    <property type="molecule type" value="Genomic_DNA"/>
</dbReference>
<evidence type="ECO:0000313" key="3">
    <source>
        <dbReference type="Proteomes" id="UP000248926"/>
    </source>
</evidence>
<name>A0A328P688_9GAMM</name>
<dbReference type="Gene3D" id="3.40.50.10610">
    <property type="entry name" value="ABC-type transport auxiliary lipoprotein component"/>
    <property type="match status" value="1"/>
</dbReference>
<keyword evidence="3" id="KW-1185">Reference proteome</keyword>
<evidence type="ECO:0000256" key="1">
    <source>
        <dbReference type="SAM" id="SignalP"/>
    </source>
</evidence>
<dbReference type="RefSeq" id="WP_111983411.1">
    <property type="nucleotide sequence ID" value="NZ_NFZS01000003.1"/>
</dbReference>
<keyword evidence="1" id="KW-0732">Signal</keyword>
<evidence type="ECO:0008006" key="4">
    <source>
        <dbReference type="Google" id="ProtNLM"/>
    </source>
</evidence>
<dbReference type="PROSITE" id="PS51257">
    <property type="entry name" value="PROKAR_LIPOPROTEIN"/>
    <property type="match status" value="1"/>
</dbReference>
<organism evidence="2 3">
    <name type="scientific">Dyella jiangningensis</name>
    <dbReference type="NCBI Taxonomy" id="1379159"/>
    <lineage>
        <taxon>Bacteria</taxon>
        <taxon>Pseudomonadati</taxon>
        <taxon>Pseudomonadota</taxon>
        <taxon>Gammaproteobacteria</taxon>
        <taxon>Lysobacterales</taxon>
        <taxon>Rhodanobacteraceae</taxon>
        <taxon>Dyella</taxon>
    </lineage>
</organism>
<evidence type="ECO:0000313" key="2">
    <source>
        <dbReference type="EMBL" id="RAO76125.1"/>
    </source>
</evidence>
<sequence>MRPLRYVVLLASSLLVACSAVTVTNQWKDPTWAGPPVSNVLVLGIAKSDTNRRLFEDTLAEQLHAAGVTAEESYAVIPLGGGSQEKLVELVKNSGAQALLATRVQRVEQKTNEMTSGPAYGRFYSWYGNAWSMSPELTQYDVVTLETSVWDLKTEKVIWSTTTENVSSTNIPQAVRQLASTLIPKLKSDGVIR</sequence>
<comment type="caution">
    <text evidence="2">The sequence shown here is derived from an EMBL/GenBank/DDBJ whole genome shotgun (WGS) entry which is preliminary data.</text>
</comment>
<feature type="signal peptide" evidence="1">
    <location>
        <begin position="1"/>
        <end position="22"/>
    </location>
</feature>
<protein>
    <recommendedName>
        <fullName evidence="4">DUF4136 domain-containing protein</fullName>
    </recommendedName>
</protein>